<dbReference type="Proteomes" id="UP000001304">
    <property type="component" value="Chromosome"/>
</dbReference>
<proteinExistence type="predicted"/>
<evidence type="ECO:0000313" key="1">
    <source>
        <dbReference type="EMBL" id="ADM27185.1"/>
    </source>
</evidence>
<reference evidence="1 2" key="1">
    <citation type="journal article" date="2010" name="Stand. Genomic Sci.">
        <title>Complete genome sequence of Ignisphaera aggregans type strain (AQ1.S1).</title>
        <authorList>
            <person name="Goker M."/>
            <person name="Held B."/>
            <person name="Lapidus A."/>
            <person name="Nolan M."/>
            <person name="Spring S."/>
            <person name="Yasawong M."/>
            <person name="Lucas S."/>
            <person name="Glavina Del Rio T."/>
            <person name="Tice H."/>
            <person name="Cheng J.F."/>
            <person name="Goodwin L."/>
            <person name="Tapia R."/>
            <person name="Pitluck S."/>
            <person name="Liolios K."/>
            <person name="Ivanova N."/>
            <person name="Mavromatis K."/>
            <person name="Mikhailova N."/>
            <person name="Pati A."/>
            <person name="Chen A."/>
            <person name="Palaniappan K."/>
            <person name="Brambilla E."/>
            <person name="Land M."/>
            <person name="Hauser L."/>
            <person name="Chang Y.J."/>
            <person name="Jeffries C.D."/>
            <person name="Brettin T."/>
            <person name="Detter J.C."/>
            <person name="Han C."/>
            <person name="Rohde M."/>
            <person name="Sikorski J."/>
            <person name="Woyke T."/>
            <person name="Bristow J."/>
            <person name="Eisen J.A."/>
            <person name="Markowitz V."/>
            <person name="Hugenholtz P."/>
            <person name="Kyrpides N.C."/>
            <person name="Klenk H.P."/>
        </authorList>
    </citation>
    <scope>NUCLEOTIDE SEQUENCE [LARGE SCALE GENOMIC DNA]</scope>
    <source>
        <strain evidence="2">DSM 17230 / JCM 13409 / AQ1.S1</strain>
    </source>
</reference>
<organism evidence="1 2">
    <name type="scientific">Ignisphaera aggregans (strain DSM 17230 / JCM 13409 / AQ1.S1)</name>
    <dbReference type="NCBI Taxonomy" id="583356"/>
    <lineage>
        <taxon>Archaea</taxon>
        <taxon>Thermoproteota</taxon>
        <taxon>Thermoprotei</taxon>
        <taxon>Desulfurococcales</taxon>
        <taxon>Desulfurococcaceae</taxon>
        <taxon>Ignisphaera</taxon>
    </lineage>
</organism>
<gene>
    <name evidence="1" type="ordered locus">Igag_0339</name>
</gene>
<name>E0SR36_IGNAA</name>
<dbReference type="KEGG" id="iag:Igag_0339"/>
<dbReference type="AlphaFoldDB" id="E0SR36"/>
<dbReference type="BioCyc" id="IAGG583356:GHAH-349-MONOMER"/>
<accession>E0SR36</accession>
<protein>
    <submittedName>
        <fullName evidence="1">Uncharacterized protein</fullName>
    </submittedName>
</protein>
<dbReference type="HOGENOM" id="CLU_1954632_0_0_2"/>
<evidence type="ECO:0000313" key="2">
    <source>
        <dbReference type="Proteomes" id="UP000001304"/>
    </source>
</evidence>
<sequence>MIVYALLGIFKDEKFSYARTAIVPEATFSILSSKIASELNCIEKLEKPFKSYFPYIGNIDIDSVCIVDKAIIDGGVIETKTIFHIVPPEALNDCQCEAILGRDIILWWKLVYDRFSGKVRSLIAKPIQ</sequence>
<dbReference type="EMBL" id="CP002098">
    <property type="protein sequence ID" value="ADM27185.1"/>
    <property type="molecule type" value="Genomic_DNA"/>
</dbReference>
<keyword evidence="2" id="KW-1185">Reference proteome</keyword>